<comment type="similarity">
    <text evidence="3">Belongs to the SmpB family.</text>
</comment>
<dbReference type="InterPro" id="IPR023620">
    <property type="entry name" value="SmpB"/>
</dbReference>
<comment type="subcellular location">
    <subcellularLocation>
        <location evidence="3">Cytoplasm</location>
    </subcellularLocation>
    <text evidence="3">The tmRNA-SmpB complex associates with stalled 70S ribosomes.</text>
</comment>
<dbReference type="NCBIfam" id="TIGR00086">
    <property type="entry name" value="smpB"/>
    <property type="match status" value="1"/>
</dbReference>
<dbReference type="GO" id="GO:0005829">
    <property type="term" value="C:cytosol"/>
    <property type="evidence" value="ECO:0007669"/>
    <property type="project" value="TreeGrafter"/>
</dbReference>
<evidence type="ECO:0000313" key="6">
    <source>
        <dbReference type="Proteomes" id="UP000317839"/>
    </source>
</evidence>
<dbReference type="PROSITE" id="PS01317">
    <property type="entry name" value="SSRP"/>
    <property type="match status" value="1"/>
</dbReference>
<evidence type="ECO:0000313" key="5">
    <source>
        <dbReference type="EMBL" id="TQV73053.1"/>
    </source>
</evidence>
<dbReference type="AlphaFoldDB" id="A0A545T751"/>
<dbReference type="GO" id="GO:0070929">
    <property type="term" value="P:trans-translation"/>
    <property type="evidence" value="ECO:0007669"/>
    <property type="project" value="UniProtKB-UniRule"/>
</dbReference>
<dbReference type="Pfam" id="PF01668">
    <property type="entry name" value="SmpB"/>
    <property type="match status" value="1"/>
</dbReference>
<evidence type="ECO:0000256" key="4">
    <source>
        <dbReference type="SAM" id="MobiDB-lite"/>
    </source>
</evidence>
<dbReference type="HAMAP" id="MF_00023">
    <property type="entry name" value="SmpB"/>
    <property type="match status" value="1"/>
</dbReference>
<dbReference type="InterPro" id="IPR020081">
    <property type="entry name" value="SsrA-bd_prot_CS"/>
</dbReference>
<evidence type="ECO:0000256" key="2">
    <source>
        <dbReference type="ARBA" id="ARBA00022884"/>
    </source>
</evidence>
<gene>
    <name evidence="3 5" type="primary">smpB</name>
    <name evidence="5" type="ORF">FLL45_16465</name>
</gene>
<dbReference type="RefSeq" id="WP_142943191.1">
    <property type="nucleotide sequence ID" value="NZ_VIKR01000004.1"/>
</dbReference>
<keyword evidence="2 3" id="KW-0694">RNA-binding</keyword>
<dbReference type="Proteomes" id="UP000317839">
    <property type="component" value="Unassembled WGS sequence"/>
</dbReference>
<reference evidence="5 6" key="1">
    <citation type="submission" date="2019-06" db="EMBL/GenBank/DDBJ databases">
        <title>Draft genome of Aliikangiella marina GYP-15.</title>
        <authorList>
            <person name="Wang G."/>
        </authorList>
    </citation>
    <scope>NUCLEOTIDE SEQUENCE [LARGE SCALE GENOMIC DNA]</scope>
    <source>
        <strain evidence="5 6">GYP-15</strain>
    </source>
</reference>
<dbReference type="CDD" id="cd09294">
    <property type="entry name" value="SmpB"/>
    <property type="match status" value="1"/>
</dbReference>
<dbReference type="PANTHER" id="PTHR30308">
    <property type="entry name" value="TMRNA-BINDING COMPONENT OF TRANS-TRANSLATION TAGGING COMPLEX"/>
    <property type="match status" value="1"/>
</dbReference>
<dbReference type="GO" id="GO:0070930">
    <property type="term" value="P:trans-translation-dependent protein tagging"/>
    <property type="evidence" value="ECO:0007669"/>
    <property type="project" value="TreeGrafter"/>
</dbReference>
<keyword evidence="1 3" id="KW-0963">Cytoplasm</keyword>
<name>A0A545T751_9GAMM</name>
<dbReference type="SUPFAM" id="SSF74982">
    <property type="entry name" value="Small protein B (SmpB)"/>
    <property type="match status" value="1"/>
</dbReference>
<dbReference type="PANTHER" id="PTHR30308:SF2">
    <property type="entry name" value="SSRA-BINDING PROTEIN"/>
    <property type="match status" value="1"/>
</dbReference>
<sequence>MAGKKKKTPENTIAQNRKARHDYFIEDTFEAGLALEGWEVKSMREKKVNLSDAYVIVHNGEVYLHGCHITPLKTVSTHITANPTRNRKLLLHLSEINKIIDAQQKEGYTIVPLSLYWVRNLVKLKIGTAKGKKLHDKRATEKAKEWNRDKQRLMKNNFN</sequence>
<comment type="function">
    <text evidence="3">Required for rescue of stalled ribosomes mediated by trans-translation. Binds to transfer-messenger RNA (tmRNA), required for stable association of tmRNA with ribosomes. tmRNA and SmpB together mimic tRNA shape, replacing the anticodon stem-loop with SmpB. tmRNA is encoded by the ssrA gene; the 2 termini fold to resemble tRNA(Ala) and it encodes a 'tag peptide', a short internal open reading frame. During trans-translation Ala-aminoacylated tmRNA acts like a tRNA, entering the A-site of stalled ribosomes, displacing the stalled mRNA. The ribosome then switches to translate the ORF on the tmRNA; the nascent peptide is terminated with the 'tag peptide' encoded by the tmRNA and targeted for degradation. The ribosome is freed to recommence translation, which seems to be the essential function of trans-translation.</text>
</comment>
<dbReference type="EMBL" id="VIKR01000004">
    <property type="protein sequence ID" value="TQV73053.1"/>
    <property type="molecule type" value="Genomic_DNA"/>
</dbReference>
<comment type="caution">
    <text evidence="5">The sequence shown here is derived from an EMBL/GenBank/DDBJ whole genome shotgun (WGS) entry which is preliminary data.</text>
</comment>
<dbReference type="GO" id="GO:0003723">
    <property type="term" value="F:RNA binding"/>
    <property type="evidence" value="ECO:0007669"/>
    <property type="project" value="UniProtKB-UniRule"/>
</dbReference>
<organism evidence="5 6">
    <name type="scientific">Aliikangiella marina</name>
    <dbReference type="NCBI Taxonomy" id="1712262"/>
    <lineage>
        <taxon>Bacteria</taxon>
        <taxon>Pseudomonadati</taxon>
        <taxon>Pseudomonadota</taxon>
        <taxon>Gammaproteobacteria</taxon>
        <taxon>Oceanospirillales</taxon>
        <taxon>Pleioneaceae</taxon>
        <taxon>Aliikangiella</taxon>
    </lineage>
</organism>
<feature type="region of interest" description="Disordered" evidence="4">
    <location>
        <begin position="136"/>
        <end position="159"/>
    </location>
</feature>
<protein>
    <recommendedName>
        <fullName evidence="3">SsrA-binding protein</fullName>
    </recommendedName>
    <alternativeName>
        <fullName evidence="3">Small protein B</fullName>
    </alternativeName>
</protein>
<proteinExistence type="inferred from homology"/>
<accession>A0A545T751</accession>
<evidence type="ECO:0000256" key="3">
    <source>
        <dbReference type="HAMAP-Rule" id="MF_00023"/>
    </source>
</evidence>
<dbReference type="NCBIfam" id="NF003843">
    <property type="entry name" value="PRK05422.1"/>
    <property type="match status" value="1"/>
</dbReference>
<evidence type="ECO:0000256" key="1">
    <source>
        <dbReference type="ARBA" id="ARBA00022490"/>
    </source>
</evidence>
<dbReference type="OrthoDB" id="9805462at2"/>
<keyword evidence="6" id="KW-1185">Reference proteome</keyword>
<feature type="compositionally biased region" description="Basic and acidic residues" evidence="4">
    <location>
        <begin position="137"/>
        <end position="152"/>
    </location>
</feature>
<dbReference type="InterPro" id="IPR000037">
    <property type="entry name" value="SsrA-bd_prot"/>
</dbReference>
<dbReference type="Gene3D" id="2.40.280.10">
    <property type="match status" value="1"/>
</dbReference>